<evidence type="ECO:0000256" key="1">
    <source>
        <dbReference type="SAM" id="Phobius"/>
    </source>
</evidence>
<sequence>MRLHLIVIGLLSFFASILIFYVFGSFLSIEWLQYDMTHPLLSAGFWTPLLFALIIGFLIARKYRSRLQ</sequence>
<keyword evidence="1" id="KW-0812">Transmembrane</keyword>
<evidence type="ECO:0000313" key="3">
    <source>
        <dbReference type="Proteomes" id="UP001589609"/>
    </source>
</evidence>
<dbReference type="RefSeq" id="WP_129729105.1">
    <property type="nucleotide sequence ID" value="NZ_JAPCYI010000001.1"/>
</dbReference>
<organism evidence="2 3">
    <name type="scientific">Ectobacillus funiculus</name>
    <dbReference type="NCBI Taxonomy" id="137993"/>
    <lineage>
        <taxon>Bacteria</taxon>
        <taxon>Bacillati</taxon>
        <taxon>Bacillota</taxon>
        <taxon>Bacilli</taxon>
        <taxon>Bacillales</taxon>
        <taxon>Bacillaceae</taxon>
        <taxon>Ectobacillus</taxon>
    </lineage>
</organism>
<dbReference type="Proteomes" id="UP001589609">
    <property type="component" value="Unassembled WGS sequence"/>
</dbReference>
<feature type="transmembrane region" description="Helical" evidence="1">
    <location>
        <begin position="41"/>
        <end position="60"/>
    </location>
</feature>
<accession>A0ABV5WBK9</accession>
<name>A0ABV5WBK9_9BACI</name>
<keyword evidence="1" id="KW-0472">Membrane</keyword>
<gene>
    <name evidence="2" type="ORF">ACFFMS_04365</name>
</gene>
<dbReference type="EMBL" id="JBHMAF010000017">
    <property type="protein sequence ID" value="MFB9757777.1"/>
    <property type="molecule type" value="Genomic_DNA"/>
</dbReference>
<proteinExistence type="predicted"/>
<reference evidence="2 3" key="1">
    <citation type="submission" date="2024-09" db="EMBL/GenBank/DDBJ databases">
        <authorList>
            <person name="Sun Q."/>
            <person name="Mori K."/>
        </authorList>
    </citation>
    <scope>NUCLEOTIDE SEQUENCE [LARGE SCALE GENOMIC DNA]</scope>
    <source>
        <strain evidence="2 3">JCM 11201</strain>
    </source>
</reference>
<keyword evidence="1" id="KW-1133">Transmembrane helix</keyword>
<feature type="transmembrane region" description="Helical" evidence="1">
    <location>
        <begin position="7"/>
        <end position="29"/>
    </location>
</feature>
<keyword evidence="3" id="KW-1185">Reference proteome</keyword>
<protein>
    <submittedName>
        <fullName evidence="2">Uncharacterized protein</fullName>
    </submittedName>
</protein>
<evidence type="ECO:0000313" key="2">
    <source>
        <dbReference type="EMBL" id="MFB9757777.1"/>
    </source>
</evidence>
<comment type="caution">
    <text evidence="2">The sequence shown here is derived from an EMBL/GenBank/DDBJ whole genome shotgun (WGS) entry which is preliminary data.</text>
</comment>